<dbReference type="Proteomes" id="UP001143910">
    <property type="component" value="Unassembled WGS sequence"/>
</dbReference>
<reference evidence="1" key="1">
    <citation type="submission" date="2022-08" db="EMBL/GenBank/DDBJ databases">
        <title>Genome Sequence of Lecanicillium fungicola.</title>
        <authorList>
            <person name="Buettner E."/>
        </authorList>
    </citation>
    <scope>NUCLEOTIDE SEQUENCE</scope>
    <source>
        <strain evidence="1">Babe33</strain>
    </source>
</reference>
<evidence type="ECO:0000313" key="2">
    <source>
        <dbReference type="Proteomes" id="UP001143910"/>
    </source>
</evidence>
<accession>A0ACC1NAT2</accession>
<evidence type="ECO:0000313" key="1">
    <source>
        <dbReference type="EMBL" id="KAJ2976417.1"/>
    </source>
</evidence>
<comment type="caution">
    <text evidence="1">The sequence shown here is derived from an EMBL/GenBank/DDBJ whole genome shotgun (WGS) entry which is preliminary data.</text>
</comment>
<gene>
    <name evidence="1" type="ORF">NQ176_g4965</name>
</gene>
<dbReference type="EMBL" id="JANJQO010000587">
    <property type="protein sequence ID" value="KAJ2976417.1"/>
    <property type="molecule type" value="Genomic_DNA"/>
</dbReference>
<sequence>MVKHGFKVVVVGGGPTGLALANMLEQLKIDYVVLEAHGDITPRIGTGIFLSNSLRVLDQLGCLGSFYAGADEVEDLSVTLDDARMFSPATAEHFRQRQHLLNVLFDNIKDQSKVLVNRRVSEIIETDSGVEVYTTNGEVFHGDIAIGADGVHSIVRKEMRRMAARISPGHPLVNEEENVDIQYASLFGIAHIDKPFPPRLLAMEAKQGRSYLSYANAEGRIFWGLMEKLPEPIKGKDAPRYTQSDIDALVKKRCDDEILPGITLGDLYKGSSDTNGMLPLQNWVFDCWHFGRLVTVGDSAHKMVPITGQGCNMAIQDAAALVNSITRCLDKYGGGKIPKSALEAAFRETEAARQEHVEYSRNDAYEMQESQALQNKIFIRLFPLVAKTLSLDTKHEVNRKIMFNTARLDKLPLPYRPHFIPFADELPARNISSGLWNAAAVAVYAGVWVASKVFCVTDYEPASFMKRIFRALGYGQTMASSSIGAGAGTLYTTSLLTAMTLYWTMEEYRRCNRQAMLGPLIKHTGLYSIATDLCGAAAVIPAYLGLEAIKNAGPVANIMVGRPIRPAAVRSLLPAAILSFAIAAVAVWLAAPTQDRTTLWRLAPLLVAPVTQLFYSWTRDEQVLRDDKKGFEDVNNKDLPALKMVYGVVTAALAAAHLGLVLFPWLTGCLGSRSLVNMFANRETFVLGGSLVGGAVVSIVDTRLQGYVTTWSAVRTGLVSLVSLPVFGPAAVFTGISYWKEVTTAKFCFWKHEKDASKA</sequence>
<name>A0ACC1NAT2_9HYPO</name>
<proteinExistence type="predicted"/>
<keyword evidence="2" id="KW-1185">Reference proteome</keyword>
<organism evidence="1 2">
    <name type="scientific">Zarea fungicola</name>
    <dbReference type="NCBI Taxonomy" id="93591"/>
    <lineage>
        <taxon>Eukaryota</taxon>
        <taxon>Fungi</taxon>
        <taxon>Dikarya</taxon>
        <taxon>Ascomycota</taxon>
        <taxon>Pezizomycotina</taxon>
        <taxon>Sordariomycetes</taxon>
        <taxon>Hypocreomycetidae</taxon>
        <taxon>Hypocreales</taxon>
        <taxon>Cordycipitaceae</taxon>
        <taxon>Zarea</taxon>
    </lineage>
</organism>
<protein>
    <submittedName>
        <fullName evidence="1">Uncharacterized protein</fullName>
    </submittedName>
</protein>